<dbReference type="GO" id="GO:0004675">
    <property type="term" value="F:transmembrane receptor protein serine/threonine kinase activity"/>
    <property type="evidence" value="ECO:0007669"/>
    <property type="project" value="InterPro"/>
</dbReference>
<comment type="subcellular location">
    <subcellularLocation>
        <location evidence="1">Membrane</location>
        <topology evidence="1">Single-pass type I membrane protein</topology>
    </subcellularLocation>
</comment>
<dbReference type="PANTHER" id="PTHR23255:SF22">
    <property type="entry name" value="ACTIVIN RECEPTOR TYPE-1B"/>
    <property type="match status" value="1"/>
</dbReference>
<keyword evidence="7" id="KW-0067">ATP-binding</keyword>
<keyword evidence="4" id="KW-0812">Transmembrane</keyword>
<evidence type="ECO:0000313" key="12">
    <source>
        <dbReference type="Proteomes" id="UP000314986"/>
    </source>
</evidence>
<evidence type="ECO:0000256" key="10">
    <source>
        <dbReference type="ARBA" id="ARBA00023170"/>
    </source>
</evidence>
<protein>
    <submittedName>
        <fullName evidence="11">Activin receptor type-1B-like</fullName>
    </submittedName>
</protein>
<evidence type="ECO:0000256" key="4">
    <source>
        <dbReference type="ARBA" id="ARBA00022692"/>
    </source>
</evidence>
<reference evidence="11" key="4">
    <citation type="submission" date="2025-08" db="UniProtKB">
        <authorList>
            <consortium name="Ensembl"/>
        </authorList>
    </citation>
    <scope>IDENTIFICATION</scope>
</reference>
<sequence>MAPEVLDETINMKHFDSFKCADVYALGLVYWETARRCSTGGVHEEYQLPYFDLVPSDPSIEEMRKVVCEQNLRPNIPNFWQSNEVRIYNSEEGGHSALPTPPTSPTHPQFAVAIVVVWNVVSRPKHTVTSLCGVSREALRDVPKT</sequence>
<dbReference type="GO" id="GO:0005524">
    <property type="term" value="F:ATP binding"/>
    <property type="evidence" value="ECO:0007669"/>
    <property type="project" value="UniProtKB-KW"/>
</dbReference>
<reference evidence="12" key="3">
    <citation type="journal article" date="2014" name="Nature">
        <title>Elephant shark genome provides unique insights into gnathostome evolution.</title>
        <authorList>
            <consortium name="International Elephant Shark Genome Sequencing Consortium"/>
            <person name="Venkatesh B."/>
            <person name="Lee A.P."/>
            <person name="Ravi V."/>
            <person name="Maurya A.K."/>
            <person name="Lian M.M."/>
            <person name="Swann J.B."/>
            <person name="Ohta Y."/>
            <person name="Flajnik M.F."/>
            <person name="Sutoh Y."/>
            <person name="Kasahara M."/>
            <person name="Hoon S."/>
            <person name="Gangu V."/>
            <person name="Roy S.W."/>
            <person name="Irimia M."/>
            <person name="Korzh V."/>
            <person name="Kondrychyn I."/>
            <person name="Lim Z.W."/>
            <person name="Tay B.H."/>
            <person name="Tohari S."/>
            <person name="Kong K.W."/>
            <person name="Ho S."/>
            <person name="Lorente-Galdos B."/>
            <person name="Quilez J."/>
            <person name="Marques-Bonet T."/>
            <person name="Raney B.J."/>
            <person name="Ingham P.W."/>
            <person name="Tay A."/>
            <person name="Hillier L.W."/>
            <person name="Minx P."/>
            <person name="Boehm T."/>
            <person name="Wilson R.K."/>
            <person name="Brenner S."/>
            <person name="Warren W.C."/>
        </authorList>
    </citation>
    <scope>NUCLEOTIDE SEQUENCE [LARGE SCALE GENOMIC DNA]</scope>
</reference>
<keyword evidence="9" id="KW-0472">Membrane</keyword>
<keyword evidence="8" id="KW-1133">Transmembrane helix</keyword>
<proteinExistence type="predicted"/>
<dbReference type="STRING" id="7868.ENSCMIP00000001495"/>
<reference evidence="12" key="1">
    <citation type="journal article" date="2006" name="Science">
        <title>Ancient noncoding elements conserved in the human genome.</title>
        <authorList>
            <person name="Venkatesh B."/>
            <person name="Kirkness E.F."/>
            <person name="Loh Y.H."/>
            <person name="Halpern A.L."/>
            <person name="Lee A.P."/>
            <person name="Johnson J."/>
            <person name="Dandona N."/>
            <person name="Viswanathan L.D."/>
            <person name="Tay A."/>
            <person name="Venter J.C."/>
            <person name="Strausberg R.L."/>
            <person name="Brenner S."/>
        </authorList>
    </citation>
    <scope>NUCLEOTIDE SEQUENCE [LARGE SCALE GENOMIC DNA]</scope>
</reference>
<dbReference type="Ensembl" id="ENSCMIT00000001559.1">
    <property type="protein sequence ID" value="ENSCMIP00000001495.1"/>
    <property type="gene ID" value="ENSCMIG00000000957.1"/>
</dbReference>
<evidence type="ECO:0000256" key="6">
    <source>
        <dbReference type="ARBA" id="ARBA00022777"/>
    </source>
</evidence>
<dbReference type="InParanoid" id="A0A4W3GFR4"/>
<organism evidence="11 12">
    <name type="scientific">Callorhinchus milii</name>
    <name type="common">Ghost shark</name>
    <dbReference type="NCBI Taxonomy" id="7868"/>
    <lineage>
        <taxon>Eukaryota</taxon>
        <taxon>Metazoa</taxon>
        <taxon>Chordata</taxon>
        <taxon>Craniata</taxon>
        <taxon>Vertebrata</taxon>
        <taxon>Chondrichthyes</taxon>
        <taxon>Holocephali</taxon>
        <taxon>Chimaeriformes</taxon>
        <taxon>Callorhinchidae</taxon>
        <taxon>Callorhinchus</taxon>
    </lineage>
</organism>
<evidence type="ECO:0000256" key="5">
    <source>
        <dbReference type="ARBA" id="ARBA00022741"/>
    </source>
</evidence>
<dbReference type="PANTHER" id="PTHR23255">
    <property type="entry name" value="TRANSFORMING GROWTH FACTOR-BETA RECEPTOR TYPE I AND II"/>
    <property type="match status" value="1"/>
</dbReference>
<reference evidence="12" key="2">
    <citation type="journal article" date="2007" name="PLoS Biol.">
        <title>Survey sequencing and comparative analysis of the elephant shark (Callorhinchus milii) genome.</title>
        <authorList>
            <person name="Venkatesh B."/>
            <person name="Kirkness E.F."/>
            <person name="Loh Y.H."/>
            <person name="Halpern A.L."/>
            <person name="Lee A.P."/>
            <person name="Johnson J."/>
            <person name="Dandona N."/>
            <person name="Viswanathan L.D."/>
            <person name="Tay A."/>
            <person name="Venter J.C."/>
            <person name="Strausberg R.L."/>
            <person name="Brenner S."/>
        </authorList>
    </citation>
    <scope>NUCLEOTIDE SEQUENCE [LARGE SCALE GENOMIC DNA]</scope>
</reference>
<dbReference type="GO" id="GO:0043235">
    <property type="term" value="C:receptor complex"/>
    <property type="evidence" value="ECO:0007669"/>
    <property type="project" value="TreeGrafter"/>
</dbReference>
<keyword evidence="12" id="KW-1185">Reference proteome</keyword>
<dbReference type="Gene3D" id="1.10.510.10">
    <property type="entry name" value="Transferase(Phosphotransferase) domain 1"/>
    <property type="match status" value="1"/>
</dbReference>
<keyword evidence="5" id="KW-0547">Nucleotide-binding</keyword>
<evidence type="ECO:0000313" key="11">
    <source>
        <dbReference type="Ensembl" id="ENSCMIP00000001495.1"/>
    </source>
</evidence>
<evidence type="ECO:0000256" key="2">
    <source>
        <dbReference type="ARBA" id="ARBA00022527"/>
    </source>
</evidence>
<dbReference type="GO" id="GO:0005886">
    <property type="term" value="C:plasma membrane"/>
    <property type="evidence" value="ECO:0007669"/>
    <property type="project" value="TreeGrafter"/>
</dbReference>
<evidence type="ECO:0000256" key="7">
    <source>
        <dbReference type="ARBA" id="ARBA00022840"/>
    </source>
</evidence>
<evidence type="ECO:0000256" key="8">
    <source>
        <dbReference type="ARBA" id="ARBA00022989"/>
    </source>
</evidence>
<keyword evidence="10" id="KW-0675">Receptor</keyword>
<dbReference type="InterPro" id="IPR011009">
    <property type="entry name" value="Kinase-like_dom_sf"/>
</dbReference>
<evidence type="ECO:0000256" key="9">
    <source>
        <dbReference type="ARBA" id="ARBA00023136"/>
    </source>
</evidence>
<reference evidence="11" key="5">
    <citation type="submission" date="2025-09" db="UniProtKB">
        <authorList>
            <consortium name="Ensembl"/>
        </authorList>
    </citation>
    <scope>IDENTIFICATION</scope>
</reference>
<keyword evidence="6" id="KW-0418">Kinase</keyword>
<dbReference type="InterPro" id="IPR000333">
    <property type="entry name" value="TGFB_receptor"/>
</dbReference>
<keyword evidence="2" id="KW-0723">Serine/threonine-protein kinase</keyword>
<accession>A0A4W3GFR4</accession>
<name>A0A4W3GFR4_CALMI</name>
<evidence type="ECO:0000256" key="3">
    <source>
        <dbReference type="ARBA" id="ARBA00022679"/>
    </source>
</evidence>
<dbReference type="Proteomes" id="UP000314986">
    <property type="component" value="Unassembled WGS sequence"/>
</dbReference>
<dbReference type="AlphaFoldDB" id="A0A4W3GFR4"/>
<dbReference type="GeneTree" id="ENSGT00940000157032"/>
<evidence type="ECO:0000256" key="1">
    <source>
        <dbReference type="ARBA" id="ARBA00004479"/>
    </source>
</evidence>
<dbReference type="GO" id="GO:0071363">
    <property type="term" value="P:cellular response to growth factor stimulus"/>
    <property type="evidence" value="ECO:0007669"/>
    <property type="project" value="TreeGrafter"/>
</dbReference>
<keyword evidence="3" id="KW-0808">Transferase</keyword>
<dbReference type="SUPFAM" id="SSF56112">
    <property type="entry name" value="Protein kinase-like (PK-like)"/>
    <property type="match status" value="1"/>
</dbReference>